<dbReference type="STRING" id="157652.A0A371EG47"/>
<evidence type="ECO:0000256" key="7">
    <source>
        <dbReference type="SAM" id="Phobius"/>
    </source>
</evidence>
<evidence type="ECO:0000256" key="3">
    <source>
        <dbReference type="ARBA" id="ARBA00022692"/>
    </source>
</evidence>
<dbReference type="EMBL" id="QJKJ01014097">
    <property type="protein sequence ID" value="RDX65027.1"/>
    <property type="molecule type" value="Genomic_DNA"/>
</dbReference>
<dbReference type="InterPro" id="IPR025846">
    <property type="entry name" value="TBL_N"/>
</dbReference>
<comment type="similarity">
    <text evidence="2">Belongs to the PC-esterase family. TBL subfamily.</text>
</comment>
<protein>
    <submittedName>
        <fullName evidence="10">Protein trichome birefringence-like 20</fullName>
    </submittedName>
</protein>
<evidence type="ECO:0000256" key="1">
    <source>
        <dbReference type="ARBA" id="ARBA00004167"/>
    </source>
</evidence>
<keyword evidence="5 7" id="KW-1133">Transmembrane helix</keyword>
<evidence type="ECO:0000256" key="5">
    <source>
        <dbReference type="ARBA" id="ARBA00022989"/>
    </source>
</evidence>
<evidence type="ECO:0000259" key="9">
    <source>
        <dbReference type="Pfam" id="PF14416"/>
    </source>
</evidence>
<dbReference type="GO" id="GO:0005794">
    <property type="term" value="C:Golgi apparatus"/>
    <property type="evidence" value="ECO:0007669"/>
    <property type="project" value="TreeGrafter"/>
</dbReference>
<comment type="subcellular location">
    <subcellularLocation>
        <location evidence="1">Membrane</location>
        <topology evidence="1">Single-pass membrane protein</topology>
    </subcellularLocation>
</comment>
<dbReference type="PANTHER" id="PTHR32285">
    <property type="entry name" value="PROTEIN TRICHOME BIREFRINGENCE-LIKE 9-RELATED"/>
    <property type="match status" value="1"/>
</dbReference>
<dbReference type="PANTHER" id="PTHR32285:SF13">
    <property type="entry name" value="TRICHOME BIREFRINGENCE-LIKE N-TERMINAL DOMAIN-CONTAINING PROTEIN"/>
    <property type="match status" value="1"/>
</dbReference>
<keyword evidence="3 7" id="KW-0812">Transmembrane</keyword>
<feature type="domain" description="Trichome birefringence-like C-terminal" evidence="8">
    <location>
        <begin position="125"/>
        <end position="416"/>
    </location>
</feature>
<keyword evidence="11" id="KW-1185">Reference proteome</keyword>
<evidence type="ECO:0000256" key="2">
    <source>
        <dbReference type="ARBA" id="ARBA00007727"/>
    </source>
</evidence>
<feature type="non-terminal residue" evidence="10">
    <location>
        <position position="1"/>
    </location>
</feature>
<dbReference type="InterPro" id="IPR029962">
    <property type="entry name" value="TBL"/>
</dbReference>
<dbReference type="Pfam" id="PF13839">
    <property type="entry name" value="PC-Esterase"/>
    <property type="match status" value="1"/>
</dbReference>
<keyword evidence="4" id="KW-0735">Signal-anchor</keyword>
<evidence type="ECO:0000259" key="8">
    <source>
        <dbReference type="Pfam" id="PF13839"/>
    </source>
</evidence>
<dbReference type="AlphaFoldDB" id="A0A371EG47"/>
<organism evidence="10 11">
    <name type="scientific">Mucuna pruriens</name>
    <name type="common">Velvet bean</name>
    <name type="synonym">Dolichos pruriens</name>
    <dbReference type="NCBI Taxonomy" id="157652"/>
    <lineage>
        <taxon>Eukaryota</taxon>
        <taxon>Viridiplantae</taxon>
        <taxon>Streptophyta</taxon>
        <taxon>Embryophyta</taxon>
        <taxon>Tracheophyta</taxon>
        <taxon>Spermatophyta</taxon>
        <taxon>Magnoliopsida</taxon>
        <taxon>eudicotyledons</taxon>
        <taxon>Gunneridae</taxon>
        <taxon>Pentapetalae</taxon>
        <taxon>rosids</taxon>
        <taxon>fabids</taxon>
        <taxon>Fabales</taxon>
        <taxon>Fabaceae</taxon>
        <taxon>Papilionoideae</taxon>
        <taxon>50 kb inversion clade</taxon>
        <taxon>NPAAA clade</taxon>
        <taxon>indigoferoid/millettioid clade</taxon>
        <taxon>Phaseoleae</taxon>
        <taxon>Mucuna</taxon>
    </lineage>
</organism>
<comment type="caution">
    <text evidence="10">The sequence shown here is derived from an EMBL/GenBank/DDBJ whole genome shotgun (WGS) entry which is preliminary data.</text>
</comment>
<keyword evidence="6 7" id="KW-0472">Membrane</keyword>
<dbReference type="InterPro" id="IPR026057">
    <property type="entry name" value="TBL_C"/>
</dbReference>
<feature type="transmembrane region" description="Helical" evidence="7">
    <location>
        <begin position="28"/>
        <end position="46"/>
    </location>
</feature>
<accession>A0A371EG47</accession>
<evidence type="ECO:0000313" key="11">
    <source>
        <dbReference type="Proteomes" id="UP000257109"/>
    </source>
</evidence>
<proteinExistence type="inferred from homology"/>
<evidence type="ECO:0000256" key="6">
    <source>
        <dbReference type="ARBA" id="ARBA00023136"/>
    </source>
</evidence>
<evidence type="ECO:0000256" key="4">
    <source>
        <dbReference type="ARBA" id="ARBA00022968"/>
    </source>
</evidence>
<feature type="domain" description="Trichome birefringence-like N-terminal" evidence="9">
    <location>
        <begin position="72"/>
        <end position="124"/>
    </location>
</feature>
<dbReference type="Pfam" id="PF14416">
    <property type="entry name" value="PMR5N"/>
    <property type="match status" value="1"/>
</dbReference>
<dbReference type="Proteomes" id="UP000257109">
    <property type="component" value="Unassembled WGS sequence"/>
</dbReference>
<gene>
    <name evidence="10" type="primary">TBL20</name>
    <name evidence="10" type="ORF">CR513_56348</name>
</gene>
<dbReference type="OrthoDB" id="630188at2759"/>
<dbReference type="GO" id="GO:0016413">
    <property type="term" value="F:O-acetyltransferase activity"/>
    <property type="evidence" value="ECO:0007669"/>
    <property type="project" value="InterPro"/>
</dbReference>
<evidence type="ECO:0000313" key="10">
    <source>
        <dbReference type="EMBL" id="RDX65027.1"/>
    </source>
</evidence>
<dbReference type="GO" id="GO:0016020">
    <property type="term" value="C:membrane"/>
    <property type="evidence" value="ECO:0007669"/>
    <property type="project" value="UniProtKB-SubCell"/>
</dbReference>
<name>A0A371EG47_MUCPR</name>
<sequence length="466" mass="54176">MRFRPIQLVNGNGNGNGKYTSGSTTKSLVILLPFTALLIFILSFSLTTNSSFPPPKIYPTTTLHFNVTEVKPCNIFSGDWIPYNEGPYYDNQTCNMIIDQQNCIKFGRPDRDFLKWRWKPDQCDLPLFDANLFLNLVKGKSMAFLGDSVGRNQMNSLLCLLNHVAHPEDITKNYTTDPIYFRRWFYADYNFTLVTLWSPFLVRAKDGDLKDDYNNKIMNLYLDKADEAWTREVESFHFVIISAGQWFFRPLALYEKGKLVGCNRCGHNNIKDLTHHYGYRKAFRTAFRTLARLKGYKGVTILRTFSPAHFENSEWNKGGSCERTKPYTKEEMKFDGFIFDTYLTQVKEFRAAQKKARKTGLKFLMLNTTEIMLRRPDGHPNNYVYGRTKNHNATYNDCVHWCLPGPVDTWNEFLFQGLILGWASWLETFRVNTKGIINVNPYPDQHPFSIFFLRVTSVCPVHTTKH</sequence>
<reference evidence="10" key="1">
    <citation type="submission" date="2018-05" db="EMBL/GenBank/DDBJ databases">
        <title>Draft genome of Mucuna pruriens seed.</title>
        <authorList>
            <person name="Nnadi N.E."/>
            <person name="Vos R."/>
            <person name="Hasami M.H."/>
            <person name="Devisetty U.K."/>
            <person name="Aguiy J.C."/>
        </authorList>
    </citation>
    <scope>NUCLEOTIDE SEQUENCE [LARGE SCALE GENOMIC DNA]</scope>
    <source>
        <strain evidence="10">JCA_2017</strain>
    </source>
</reference>